<organism evidence="2 3">
    <name type="scientific">Nocardia terpenica</name>
    <dbReference type="NCBI Taxonomy" id="455432"/>
    <lineage>
        <taxon>Bacteria</taxon>
        <taxon>Bacillati</taxon>
        <taxon>Actinomycetota</taxon>
        <taxon>Actinomycetes</taxon>
        <taxon>Mycobacteriales</taxon>
        <taxon>Nocardiaceae</taxon>
        <taxon>Nocardia</taxon>
    </lineage>
</organism>
<dbReference type="InterPro" id="IPR000073">
    <property type="entry name" value="AB_hydrolase_1"/>
</dbReference>
<dbReference type="EMBL" id="LWGR01000007">
    <property type="protein sequence ID" value="KZM73420.1"/>
    <property type="molecule type" value="Genomic_DNA"/>
</dbReference>
<name>A0A164MJQ9_9NOCA</name>
<dbReference type="PANTHER" id="PTHR43194">
    <property type="entry name" value="HYDROLASE ALPHA/BETA FOLD FAMILY"/>
    <property type="match status" value="1"/>
</dbReference>
<dbReference type="PRINTS" id="PR00412">
    <property type="entry name" value="EPOXHYDRLASE"/>
</dbReference>
<dbReference type="InterPro" id="IPR000639">
    <property type="entry name" value="Epox_hydrolase-like"/>
</dbReference>
<dbReference type="InterPro" id="IPR029058">
    <property type="entry name" value="AB_hydrolase_fold"/>
</dbReference>
<accession>A0A164MJQ9</accession>
<dbReference type="PRINTS" id="PR00111">
    <property type="entry name" value="ABHYDROLASE"/>
</dbReference>
<evidence type="ECO:0000259" key="1">
    <source>
        <dbReference type="Pfam" id="PF00561"/>
    </source>
</evidence>
<keyword evidence="3" id="KW-1185">Reference proteome</keyword>
<dbReference type="InterPro" id="IPR050228">
    <property type="entry name" value="Carboxylesterase_BioH"/>
</dbReference>
<dbReference type="PANTHER" id="PTHR43194:SF5">
    <property type="entry name" value="PIMELOYL-[ACYL-CARRIER PROTEIN] METHYL ESTER ESTERASE"/>
    <property type="match status" value="1"/>
</dbReference>
<proteinExistence type="predicted"/>
<dbReference type="GO" id="GO:0003824">
    <property type="term" value="F:catalytic activity"/>
    <property type="evidence" value="ECO:0007669"/>
    <property type="project" value="InterPro"/>
</dbReference>
<feature type="domain" description="AB hydrolase-1" evidence="1">
    <location>
        <begin position="30"/>
        <end position="264"/>
    </location>
</feature>
<dbReference type="STRING" id="455432.AWN90_32800"/>
<dbReference type="Proteomes" id="UP000076512">
    <property type="component" value="Unassembled WGS sequence"/>
</dbReference>
<dbReference type="AlphaFoldDB" id="A0A164MJQ9"/>
<dbReference type="Pfam" id="PF00561">
    <property type="entry name" value="Abhydrolase_1"/>
    <property type="match status" value="1"/>
</dbReference>
<dbReference type="SUPFAM" id="SSF53474">
    <property type="entry name" value="alpha/beta-Hydrolases"/>
    <property type="match status" value="1"/>
</dbReference>
<gene>
    <name evidence="2" type="ORF">AWN90_32800</name>
</gene>
<dbReference type="RefSeq" id="WP_067590741.1">
    <property type="nucleotide sequence ID" value="NZ_JABMCZ010000001.1"/>
</dbReference>
<dbReference type="OrthoDB" id="334507at2"/>
<protein>
    <submittedName>
        <fullName evidence="2">Haloalkane dehalogenase</fullName>
    </submittedName>
</protein>
<evidence type="ECO:0000313" key="2">
    <source>
        <dbReference type="EMBL" id="KZM73420.1"/>
    </source>
</evidence>
<sequence length="276" mass="30466">MQTSTRPWRLSQRVRVSGGEAAVDVFGDGPPVVLGHGTPASSYLWRTVIPVLAARYRVHVWDMLGYGDSRLDSGVEPTIAWQARTLAELVRHWNLKNPRLVGHDIGAGVVMRAHLIDGVPATRIALLDGAVIGPWNTPFTAHLARHGDAYRTMPPHVFADIIAPRMRTATHLPMSDEVADAYLRPWSGIAGQHRWVRQAEVVDWRDTDTAVARLGEVAVPTLVLWGEQDAWMPLTMADRLTDAIPGARQQRIPDAGHFLPEDKPAETATALLDFLD</sequence>
<comment type="caution">
    <text evidence="2">The sequence shown here is derived from an EMBL/GenBank/DDBJ whole genome shotgun (WGS) entry which is preliminary data.</text>
</comment>
<dbReference type="Gene3D" id="3.40.50.1820">
    <property type="entry name" value="alpha/beta hydrolase"/>
    <property type="match status" value="1"/>
</dbReference>
<reference evidence="2 3" key="1">
    <citation type="submission" date="2016-04" db="EMBL/GenBank/DDBJ databases">
        <authorList>
            <person name="Evans L.H."/>
            <person name="Alamgir A."/>
            <person name="Owens N."/>
            <person name="Weber N.D."/>
            <person name="Virtaneva K."/>
            <person name="Barbian K."/>
            <person name="Babar A."/>
            <person name="Rosenke K."/>
        </authorList>
    </citation>
    <scope>NUCLEOTIDE SEQUENCE [LARGE SCALE GENOMIC DNA]</scope>
    <source>
        <strain evidence="2 3">IFM 0406</strain>
    </source>
</reference>
<evidence type="ECO:0000313" key="3">
    <source>
        <dbReference type="Proteomes" id="UP000076512"/>
    </source>
</evidence>